<dbReference type="STRING" id="83449.BON30_40370"/>
<evidence type="ECO:0000313" key="3">
    <source>
        <dbReference type="Proteomes" id="UP000182229"/>
    </source>
</evidence>
<dbReference type="AlphaFoldDB" id="A0A1L9AY75"/>
<feature type="compositionally biased region" description="Polar residues" evidence="1">
    <location>
        <begin position="11"/>
        <end position="20"/>
    </location>
</feature>
<comment type="caution">
    <text evidence="2">The sequence shown here is derived from an EMBL/GenBank/DDBJ whole genome shotgun (WGS) entry which is preliminary data.</text>
</comment>
<sequence>MGRTYSFEPFLSQQPAQTYKGSGPRLGNEEHKIALTKEEEKAALPDTPTGYGQAHAETVKRYRARAEKKRTEPKTPATRAKKAAPKAKPTRKVATQEATAKAPTRQAREETEPKAPARKKLSATGLVGSIGRKVVTRAAVAAKKTVARAVKTAAARKSAKKR</sequence>
<evidence type="ECO:0000256" key="1">
    <source>
        <dbReference type="SAM" id="MobiDB-lite"/>
    </source>
</evidence>
<feature type="compositionally biased region" description="Basic and acidic residues" evidence="1">
    <location>
        <begin position="106"/>
        <end position="115"/>
    </location>
</feature>
<gene>
    <name evidence="2" type="ORF">BON30_40370</name>
</gene>
<dbReference type="Proteomes" id="UP000182229">
    <property type="component" value="Unassembled WGS sequence"/>
</dbReference>
<feature type="compositionally biased region" description="Basic and acidic residues" evidence="1">
    <location>
        <begin position="27"/>
        <end position="43"/>
    </location>
</feature>
<evidence type="ECO:0000313" key="2">
    <source>
        <dbReference type="EMBL" id="OJH34853.1"/>
    </source>
</evidence>
<name>A0A1L9AY75_9BACT</name>
<feature type="region of interest" description="Disordered" evidence="1">
    <location>
        <begin position="1"/>
        <end position="121"/>
    </location>
</feature>
<reference evidence="2 3" key="2">
    <citation type="submission" date="2016-12" db="EMBL/GenBank/DDBJ databases">
        <title>Draft Genome Sequence of Cystobacter ferrugineus Strain Cbfe23.</title>
        <authorList>
            <person name="Akbar S."/>
            <person name="Dowd S.E."/>
            <person name="Stevens D.C."/>
        </authorList>
    </citation>
    <scope>NUCLEOTIDE SEQUENCE [LARGE SCALE GENOMIC DNA]</scope>
    <source>
        <strain evidence="2 3">Cbfe23</strain>
    </source>
</reference>
<accession>A0A1L9AY75</accession>
<proteinExistence type="predicted"/>
<organism evidence="2 3">
    <name type="scientific">Cystobacter ferrugineus</name>
    <dbReference type="NCBI Taxonomy" id="83449"/>
    <lineage>
        <taxon>Bacteria</taxon>
        <taxon>Pseudomonadati</taxon>
        <taxon>Myxococcota</taxon>
        <taxon>Myxococcia</taxon>
        <taxon>Myxococcales</taxon>
        <taxon>Cystobacterineae</taxon>
        <taxon>Archangiaceae</taxon>
        <taxon>Cystobacter</taxon>
    </lineage>
</organism>
<dbReference type="RefSeq" id="WP_071903911.1">
    <property type="nucleotide sequence ID" value="NZ_MPIN01000016.1"/>
</dbReference>
<feature type="compositionally biased region" description="Basic residues" evidence="1">
    <location>
        <begin position="79"/>
        <end position="91"/>
    </location>
</feature>
<protein>
    <submittedName>
        <fullName evidence="2">Uncharacterized protein</fullName>
    </submittedName>
</protein>
<dbReference type="EMBL" id="MPIN01000016">
    <property type="protein sequence ID" value="OJH34853.1"/>
    <property type="molecule type" value="Genomic_DNA"/>
</dbReference>
<dbReference type="OrthoDB" id="5526618at2"/>
<reference evidence="3" key="1">
    <citation type="submission" date="2016-11" db="EMBL/GenBank/DDBJ databases">
        <authorList>
            <person name="Shukria A."/>
            <person name="Stevens D.C."/>
        </authorList>
    </citation>
    <scope>NUCLEOTIDE SEQUENCE [LARGE SCALE GENOMIC DNA]</scope>
    <source>
        <strain evidence="3">Cbfe23</strain>
    </source>
</reference>
<keyword evidence="3" id="KW-1185">Reference proteome</keyword>